<proteinExistence type="predicted"/>
<name>A0ABQ5GA68_9ASTR</name>
<accession>A0ABQ5GA68</accession>
<dbReference type="EMBL" id="BQNB010018258">
    <property type="protein sequence ID" value="GJT72441.1"/>
    <property type="molecule type" value="Genomic_DNA"/>
</dbReference>
<dbReference type="PANTHER" id="PTHR46148">
    <property type="entry name" value="CHROMO DOMAIN-CONTAINING PROTEIN"/>
    <property type="match status" value="1"/>
</dbReference>
<protein>
    <recommendedName>
        <fullName evidence="1">Tf2-1-like SH3-like domain-containing protein</fullName>
    </recommendedName>
</protein>
<reference evidence="2" key="1">
    <citation type="journal article" date="2022" name="Int. J. Mol. Sci.">
        <title>Draft Genome of Tanacetum Coccineum: Genomic Comparison of Closely Related Tanacetum-Family Plants.</title>
        <authorList>
            <person name="Yamashiro T."/>
            <person name="Shiraishi A."/>
            <person name="Nakayama K."/>
            <person name="Satake H."/>
        </authorList>
    </citation>
    <scope>NUCLEOTIDE SEQUENCE</scope>
</reference>
<dbReference type="InterPro" id="IPR056924">
    <property type="entry name" value="SH3_Tf2-1"/>
</dbReference>
<organism evidence="2 3">
    <name type="scientific">Tanacetum coccineum</name>
    <dbReference type="NCBI Taxonomy" id="301880"/>
    <lineage>
        <taxon>Eukaryota</taxon>
        <taxon>Viridiplantae</taxon>
        <taxon>Streptophyta</taxon>
        <taxon>Embryophyta</taxon>
        <taxon>Tracheophyta</taxon>
        <taxon>Spermatophyta</taxon>
        <taxon>Magnoliopsida</taxon>
        <taxon>eudicotyledons</taxon>
        <taxon>Gunneridae</taxon>
        <taxon>Pentapetalae</taxon>
        <taxon>asterids</taxon>
        <taxon>campanulids</taxon>
        <taxon>Asterales</taxon>
        <taxon>Asteraceae</taxon>
        <taxon>Asteroideae</taxon>
        <taxon>Anthemideae</taxon>
        <taxon>Anthemidinae</taxon>
        <taxon>Tanacetum</taxon>
    </lineage>
</organism>
<gene>
    <name evidence="2" type="ORF">Tco_1031727</name>
</gene>
<keyword evidence="3" id="KW-1185">Reference proteome</keyword>
<feature type="domain" description="Tf2-1-like SH3-like" evidence="1">
    <location>
        <begin position="95"/>
        <end position="139"/>
    </location>
</feature>
<reference evidence="2" key="2">
    <citation type="submission" date="2022-01" db="EMBL/GenBank/DDBJ databases">
        <authorList>
            <person name="Yamashiro T."/>
            <person name="Shiraishi A."/>
            <person name="Satake H."/>
            <person name="Nakayama K."/>
        </authorList>
    </citation>
    <scope>NUCLEOTIDE SEQUENCE</scope>
</reference>
<dbReference type="Pfam" id="PF24626">
    <property type="entry name" value="SH3_Tf2-1"/>
    <property type="match status" value="1"/>
</dbReference>
<comment type="caution">
    <text evidence="2">The sequence shown here is derived from an EMBL/GenBank/DDBJ whole genome shotgun (WGS) entry which is preliminary data.</text>
</comment>
<sequence>MSMTTQSSVKDKDSGYLSRVQVEKRAVEMLRTLGDIMRACVINFGGSYLSSIRCTPFEALYGRKLVLTKEKLKAARDRQKSNTDKGRKLLEFKVGDWVMLKVSPWKGVIHFGKKGKLALRYVGPFQILEGIGPAAYSVDKTLILVEEPIEIGDYKVYGFLFIGVYVCVYVDYVGVSTQSIEHDRLIGIGVVLDNSFRSLLSEGNMIYWIEIFALIVYWELHELLPGWLRILWAVPAPFDVMLVVIKWSHDMGRGRLPLGDCCGRGDPFFPPLLLTPLCCDDIYDVTPRVSALAGCDKDDDYNEGTSRASTSSPNSYLNSFCSMLIKTTTSHILNT</sequence>
<dbReference type="PANTHER" id="PTHR46148:SF57">
    <property type="entry name" value="OS12G0499874 PROTEIN"/>
    <property type="match status" value="1"/>
</dbReference>
<evidence type="ECO:0000259" key="1">
    <source>
        <dbReference type="Pfam" id="PF24626"/>
    </source>
</evidence>
<evidence type="ECO:0000313" key="3">
    <source>
        <dbReference type="Proteomes" id="UP001151760"/>
    </source>
</evidence>
<dbReference type="Proteomes" id="UP001151760">
    <property type="component" value="Unassembled WGS sequence"/>
</dbReference>
<evidence type="ECO:0000313" key="2">
    <source>
        <dbReference type="EMBL" id="GJT72441.1"/>
    </source>
</evidence>